<comment type="catalytic activity">
    <reaction evidence="9">
        <text>adenosine + phosphate = alpha-D-ribose 1-phosphate + adenine</text>
        <dbReference type="Rhea" id="RHEA:27642"/>
        <dbReference type="ChEBI" id="CHEBI:16335"/>
        <dbReference type="ChEBI" id="CHEBI:16708"/>
        <dbReference type="ChEBI" id="CHEBI:43474"/>
        <dbReference type="ChEBI" id="CHEBI:57720"/>
        <dbReference type="EC" id="2.4.2.1"/>
    </reaction>
    <physiologicalReaction direction="left-to-right" evidence="9">
        <dbReference type="Rhea" id="RHEA:27643"/>
    </physiologicalReaction>
</comment>
<sequence length="279" mass="31022">MIILNKKNRTTTSIKFGNGIPYISFNALEQTGMVVNAFSTRQGGVSVGCLESMNLGFNRGDLDENVLKNHKIFAKAVGFPYENIVTTNQTHTTNVRVVTKEDCGKGITKDRDYSDVDGLITNVPGIVLTTYYADCVPLYILDPVNKAIGLSHSGWKGTVKRIGDNTLKLMNENYGTNPKDVICCIGPSICQDCYEISEDVANEFINEFGKNNKILYNKGNGKYQLNLWESVKQVFLDAGVEYDNIYTTDICTCCNKDELFSHRGHHGKRGNLAAFLMLK</sequence>
<dbReference type="RefSeq" id="WP_022088403.1">
    <property type="nucleotide sequence ID" value="NZ_JAODBU010000008.1"/>
</dbReference>
<protein>
    <recommendedName>
        <fullName evidence="11">Purine nucleoside phosphorylase</fullName>
    </recommendedName>
</protein>
<comment type="catalytic activity">
    <reaction evidence="1">
        <text>inosine + phosphate = alpha-D-ribose 1-phosphate + hypoxanthine</text>
        <dbReference type="Rhea" id="RHEA:27646"/>
        <dbReference type="ChEBI" id="CHEBI:17368"/>
        <dbReference type="ChEBI" id="CHEBI:17596"/>
        <dbReference type="ChEBI" id="CHEBI:43474"/>
        <dbReference type="ChEBI" id="CHEBI:57720"/>
        <dbReference type="EC" id="2.4.2.1"/>
    </reaction>
    <physiologicalReaction direction="left-to-right" evidence="1">
        <dbReference type="Rhea" id="RHEA:27647"/>
    </physiologicalReaction>
</comment>
<organism evidence="12 13">
    <name type="scientific">Eubacterium album</name>
    <dbReference type="NCBI Taxonomy" id="2978477"/>
    <lineage>
        <taxon>Bacteria</taxon>
        <taxon>Bacillati</taxon>
        <taxon>Bacillota</taxon>
        <taxon>Clostridia</taxon>
        <taxon>Eubacteriales</taxon>
        <taxon>Eubacteriaceae</taxon>
        <taxon>Eubacterium</taxon>
    </lineage>
</organism>
<dbReference type="InterPro" id="IPR003730">
    <property type="entry name" value="Cu_polyphenol_OxRdtase"/>
</dbReference>
<name>A0ABT2M3U4_9FIRM</name>
<keyword evidence="4" id="KW-0808">Transferase</keyword>
<proteinExistence type="inferred from homology"/>
<keyword evidence="6" id="KW-0378">Hydrolase</keyword>
<dbReference type="NCBIfam" id="TIGR00726">
    <property type="entry name" value="peptidoglycan editing factor PgeF"/>
    <property type="match status" value="1"/>
</dbReference>
<evidence type="ECO:0000256" key="5">
    <source>
        <dbReference type="ARBA" id="ARBA00022723"/>
    </source>
</evidence>
<dbReference type="EMBL" id="JAODBU010000008">
    <property type="protein sequence ID" value="MCT7399317.1"/>
    <property type="molecule type" value="Genomic_DNA"/>
</dbReference>
<evidence type="ECO:0000256" key="8">
    <source>
        <dbReference type="ARBA" id="ARBA00047989"/>
    </source>
</evidence>
<dbReference type="Gene3D" id="3.60.140.10">
    <property type="entry name" value="CNF1/YfiH-like putative cysteine hydrolases"/>
    <property type="match status" value="1"/>
</dbReference>
<evidence type="ECO:0000256" key="6">
    <source>
        <dbReference type="ARBA" id="ARBA00022801"/>
    </source>
</evidence>
<comment type="similarity">
    <text evidence="3 11">Belongs to the purine nucleoside phosphorylase YfiH/LACC1 family.</text>
</comment>
<gene>
    <name evidence="12" type="primary">pgeF</name>
    <name evidence="12" type="ORF">N5B56_09520</name>
</gene>
<evidence type="ECO:0000313" key="13">
    <source>
        <dbReference type="Proteomes" id="UP001431199"/>
    </source>
</evidence>
<evidence type="ECO:0000313" key="12">
    <source>
        <dbReference type="EMBL" id="MCT7399317.1"/>
    </source>
</evidence>
<dbReference type="InterPro" id="IPR038371">
    <property type="entry name" value="Cu_polyphenol_OxRdtase_sf"/>
</dbReference>
<accession>A0ABT2M3U4</accession>
<evidence type="ECO:0000256" key="9">
    <source>
        <dbReference type="ARBA" id="ARBA00048968"/>
    </source>
</evidence>
<dbReference type="Proteomes" id="UP001431199">
    <property type="component" value="Unassembled WGS sequence"/>
</dbReference>
<evidence type="ECO:0000256" key="2">
    <source>
        <dbReference type="ARBA" id="ARBA00003215"/>
    </source>
</evidence>
<evidence type="ECO:0000256" key="11">
    <source>
        <dbReference type="RuleBase" id="RU361274"/>
    </source>
</evidence>
<keyword evidence="13" id="KW-1185">Reference proteome</keyword>
<keyword evidence="5" id="KW-0479">Metal-binding</keyword>
<keyword evidence="7" id="KW-0862">Zinc</keyword>
<comment type="function">
    <text evidence="2">Purine nucleoside enzyme that catalyzes the phosphorolysis of adenosine and inosine nucleosides, yielding D-ribose 1-phosphate and the respective free bases, adenine and hypoxanthine. Also catalyzes the phosphorolysis of S-methyl-5'-thioadenosine into adenine and S-methyl-5-thio-alpha-D-ribose 1-phosphate. Also has adenosine deaminase activity.</text>
</comment>
<comment type="catalytic activity">
    <reaction evidence="8">
        <text>adenosine + H2O + H(+) = inosine + NH4(+)</text>
        <dbReference type="Rhea" id="RHEA:24408"/>
        <dbReference type="ChEBI" id="CHEBI:15377"/>
        <dbReference type="ChEBI" id="CHEBI:15378"/>
        <dbReference type="ChEBI" id="CHEBI:16335"/>
        <dbReference type="ChEBI" id="CHEBI:17596"/>
        <dbReference type="ChEBI" id="CHEBI:28938"/>
        <dbReference type="EC" id="3.5.4.4"/>
    </reaction>
    <physiologicalReaction direction="left-to-right" evidence="8">
        <dbReference type="Rhea" id="RHEA:24409"/>
    </physiologicalReaction>
</comment>
<dbReference type="CDD" id="cd16833">
    <property type="entry name" value="YfiH"/>
    <property type="match status" value="1"/>
</dbReference>
<dbReference type="SUPFAM" id="SSF64438">
    <property type="entry name" value="CNF1/YfiH-like putative cysteine hydrolases"/>
    <property type="match status" value="1"/>
</dbReference>
<evidence type="ECO:0000256" key="7">
    <source>
        <dbReference type="ARBA" id="ARBA00022833"/>
    </source>
</evidence>
<comment type="caution">
    <text evidence="12">The sequence shown here is derived from an EMBL/GenBank/DDBJ whole genome shotgun (WGS) entry which is preliminary data.</text>
</comment>
<evidence type="ECO:0000256" key="1">
    <source>
        <dbReference type="ARBA" id="ARBA00000553"/>
    </source>
</evidence>
<evidence type="ECO:0000256" key="10">
    <source>
        <dbReference type="ARBA" id="ARBA00049893"/>
    </source>
</evidence>
<dbReference type="PANTHER" id="PTHR30616:SF2">
    <property type="entry name" value="PURINE NUCLEOSIDE PHOSPHORYLASE LACC1"/>
    <property type="match status" value="1"/>
</dbReference>
<evidence type="ECO:0000256" key="3">
    <source>
        <dbReference type="ARBA" id="ARBA00007353"/>
    </source>
</evidence>
<comment type="catalytic activity">
    <reaction evidence="10">
        <text>S-methyl-5'-thioadenosine + phosphate = 5-(methylsulfanyl)-alpha-D-ribose 1-phosphate + adenine</text>
        <dbReference type="Rhea" id="RHEA:11852"/>
        <dbReference type="ChEBI" id="CHEBI:16708"/>
        <dbReference type="ChEBI" id="CHEBI:17509"/>
        <dbReference type="ChEBI" id="CHEBI:43474"/>
        <dbReference type="ChEBI" id="CHEBI:58533"/>
        <dbReference type="EC" id="2.4.2.28"/>
    </reaction>
    <physiologicalReaction direction="left-to-right" evidence="10">
        <dbReference type="Rhea" id="RHEA:11853"/>
    </physiologicalReaction>
</comment>
<dbReference type="Pfam" id="PF02578">
    <property type="entry name" value="Cu-oxidase_4"/>
    <property type="match status" value="1"/>
</dbReference>
<reference evidence="12" key="1">
    <citation type="submission" date="2022-09" db="EMBL/GenBank/DDBJ databases">
        <title>Eubacterium sp. LFL-14 isolated from human feces.</title>
        <authorList>
            <person name="Liu F."/>
        </authorList>
    </citation>
    <scope>NUCLEOTIDE SEQUENCE</scope>
    <source>
        <strain evidence="12">LFL-14</strain>
    </source>
</reference>
<dbReference type="InterPro" id="IPR011324">
    <property type="entry name" value="Cytotoxic_necrot_fac-like_cat"/>
</dbReference>
<dbReference type="PANTHER" id="PTHR30616">
    <property type="entry name" value="UNCHARACTERIZED PROTEIN YFIH"/>
    <property type="match status" value="1"/>
</dbReference>
<evidence type="ECO:0000256" key="4">
    <source>
        <dbReference type="ARBA" id="ARBA00022679"/>
    </source>
</evidence>